<dbReference type="PRINTS" id="PR00765">
    <property type="entry name" value="CRBOXYPTASEA"/>
</dbReference>
<dbReference type="PANTHER" id="PTHR11532:SF93">
    <property type="entry name" value="CARBOXYPEPTIDASE E"/>
    <property type="match status" value="1"/>
</dbReference>
<dbReference type="PROSITE" id="PS52035">
    <property type="entry name" value="PEPTIDASE_M14"/>
    <property type="match status" value="1"/>
</dbReference>
<keyword evidence="7" id="KW-1185">Reference proteome</keyword>
<sequence length="317" mass="35966">MTVLGDEPVCIKAFISIHGVTSQRIQTIRESLASNDTVKPDERDNMDYKRKKYDFDNPKYFQELIDLKEDGNVSEIYNLEVPGGESSDEEDGILDNCENKSIIRPGIDALTRLDTETLEEASRIRYEITSGNIGGAFAVKNMTGAIYVAGALDYETRKRDVNARCPNITRIYTLSEKSVLGLPLYFIEVSTNTGRHEILKPEFNYIANMHGNEVLGRQLLLKLADFLCDEYMKGNKQIRSLIRTTRIHLMSSMNPDGWQLATDTGGQDYLIGRTKNNSVDLNRNFPNLDRIIFTNEEIIQVISKLNIQYCQLDCIVS</sequence>
<dbReference type="GO" id="GO:0005509">
    <property type="term" value="F:calcium ion binding"/>
    <property type="evidence" value="ECO:0007669"/>
    <property type="project" value="UniProtKB-UniRule"/>
</dbReference>
<dbReference type="GO" id="GO:0016485">
    <property type="term" value="P:protein processing"/>
    <property type="evidence" value="ECO:0007669"/>
    <property type="project" value="TreeGrafter"/>
</dbReference>
<dbReference type="Gene3D" id="2.60.40.60">
    <property type="entry name" value="Cadherins"/>
    <property type="match status" value="1"/>
</dbReference>
<dbReference type="InterPro" id="IPR015919">
    <property type="entry name" value="Cadherin-like_sf"/>
</dbReference>
<feature type="domain" description="Cadherin" evidence="4">
    <location>
        <begin position="93"/>
        <end position="203"/>
    </location>
</feature>
<name>A0A9N9SJT7_DIABA</name>
<protein>
    <submittedName>
        <fullName evidence="6">Uncharacterized protein</fullName>
    </submittedName>
</protein>
<accession>A0A9N9SJT7</accession>
<dbReference type="PROSITE" id="PS00132">
    <property type="entry name" value="CARBOXYPEPT_ZN_1"/>
    <property type="match status" value="1"/>
</dbReference>
<dbReference type="InterPro" id="IPR002126">
    <property type="entry name" value="Cadherin-like_dom"/>
</dbReference>
<evidence type="ECO:0000256" key="1">
    <source>
        <dbReference type="ARBA" id="ARBA00005988"/>
    </source>
</evidence>
<dbReference type="CDD" id="cd11304">
    <property type="entry name" value="Cadherin_repeat"/>
    <property type="match status" value="1"/>
</dbReference>
<comment type="caution">
    <text evidence="3">Lacks conserved residue(s) required for the propagation of feature annotation.</text>
</comment>
<dbReference type="SUPFAM" id="SSF53187">
    <property type="entry name" value="Zn-dependent exopeptidases"/>
    <property type="match status" value="1"/>
</dbReference>
<dbReference type="GO" id="GO:0004181">
    <property type="term" value="F:metallocarboxypeptidase activity"/>
    <property type="evidence" value="ECO:0007669"/>
    <property type="project" value="InterPro"/>
</dbReference>
<dbReference type="AlphaFoldDB" id="A0A9N9SJT7"/>
<evidence type="ECO:0000313" key="7">
    <source>
        <dbReference type="Proteomes" id="UP001153709"/>
    </source>
</evidence>
<evidence type="ECO:0000313" key="6">
    <source>
        <dbReference type="EMBL" id="CAG9826142.1"/>
    </source>
</evidence>
<dbReference type="GO" id="GO:0016020">
    <property type="term" value="C:membrane"/>
    <property type="evidence" value="ECO:0007669"/>
    <property type="project" value="InterPro"/>
</dbReference>
<dbReference type="PANTHER" id="PTHR11532">
    <property type="entry name" value="PROTEASE M14 CARBOXYPEPTIDASE"/>
    <property type="match status" value="1"/>
</dbReference>
<dbReference type="PROSITE" id="PS50268">
    <property type="entry name" value="CADHERIN_2"/>
    <property type="match status" value="1"/>
</dbReference>
<dbReference type="InterPro" id="IPR000834">
    <property type="entry name" value="Peptidase_M14"/>
</dbReference>
<dbReference type="Proteomes" id="UP001153709">
    <property type="component" value="Chromosome 1"/>
</dbReference>
<dbReference type="GO" id="GO:0006518">
    <property type="term" value="P:peptide metabolic process"/>
    <property type="evidence" value="ECO:0007669"/>
    <property type="project" value="TreeGrafter"/>
</dbReference>
<dbReference type="Pfam" id="PF00246">
    <property type="entry name" value="Peptidase_M14"/>
    <property type="match status" value="1"/>
</dbReference>
<organism evidence="6 7">
    <name type="scientific">Diabrotica balteata</name>
    <name type="common">Banded cucumber beetle</name>
    <dbReference type="NCBI Taxonomy" id="107213"/>
    <lineage>
        <taxon>Eukaryota</taxon>
        <taxon>Metazoa</taxon>
        <taxon>Ecdysozoa</taxon>
        <taxon>Arthropoda</taxon>
        <taxon>Hexapoda</taxon>
        <taxon>Insecta</taxon>
        <taxon>Pterygota</taxon>
        <taxon>Neoptera</taxon>
        <taxon>Endopterygota</taxon>
        <taxon>Coleoptera</taxon>
        <taxon>Polyphaga</taxon>
        <taxon>Cucujiformia</taxon>
        <taxon>Chrysomeloidea</taxon>
        <taxon>Chrysomelidae</taxon>
        <taxon>Galerucinae</taxon>
        <taxon>Diabroticina</taxon>
        <taxon>Diabroticites</taxon>
        <taxon>Diabrotica</taxon>
    </lineage>
</organism>
<dbReference type="GO" id="GO:0005615">
    <property type="term" value="C:extracellular space"/>
    <property type="evidence" value="ECO:0007669"/>
    <property type="project" value="TreeGrafter"/>
</dbReference>
<evidence type="ECO:0000259" key="4">
    <source>
        <dbReference type="PROSITE" id="PS50268"/>
    </source>
</evidence>
<dbReference type="InterPro" id="IPR057246">
    <property type="entry name" value="CARBOXYPEPT_ZN_1"/>
</dbReference>
<dbReference type="GO" id="GO:0008270">
    <property type="term" value="F:zinc ion binding"/>
    <property type="evidence" value="ECO:0007669"/>
    <property type="project" value="InterPro"/>
</dbReference>
<dbReference type="EMBL" id="OU898276">
    <property type="protein sequence ID" value="CAG9826142.1"/>
    <property type="molecule type" value="Genomic_DNA"/>
</dbReference>
<dbReference type="OrthoDB" id="10249045at2759"/>
<evidence type="ECO:0000256" key="3">
    <source>
        <dbReference type="PROSITE-ProRule" id="PRU01379"/>
    </source>
</evidence>
<dbReference type="Gene3D" id="3.40.630.10">
    <property type="entry name" value="Zn peptidases"/>
    <property type="match status" value="1"/>
</dbReference>
<feature type="domain" description="Peptidase M14" evidence="5">
    <location>
        <begin position="145"/>
        <end position="317"/>
    </location>
</feature>
<gene>
    <name evidence="6" type="ORF">DIABBA_LOCUS285</name>
</gene>
<dbReference type="InterPro" id="IPR050753">
    <property type="entry name" value="Peptidase_M14_domain"/>
</dbReference>
<dbReference type="GO" id="GO:0007156">
    <property type="term" value="P:homophilic cell adhesion via plasma membrane adhesion molecules"/>
    <property type="evidence" value="ECO:0007669"/>
    <property type="project" value="InterPro"/>
</dbReference>
<proteinExistence type="inferred from homology"/>
<reference evidence="6" key="1">
    <citation type="submission" date="2022-01" db="EMBL/GenBank/DDBJ databases">
        <authorList>
            <person name="King R."/>
        </authorList>
    </citation>
    <scope>NUCLEOTIDE SEQUENCE</scope>
</reference>
<comment type="similarity">
    <text evidence="1 3">Belongs to the peptidase M14 family.</text>
</comment>
<evidence type="ECO:0000256" key="2">
    <source>
        <dbReference type="PROSITE-ProRule" id="PRU00043"/>
    </source>
</evidence>
<keyword evidence="2" id="KW-0106">Calcium</keyword>
<dbReference type="SUPFAM" id="SSF49313">
    <property type="entry name" value="Cadherin-like"/>
    <property type="match status" value="1"/>
</dbReference>
<evidence type="ECO:0000259" key="5">
    <source>
        <dbReference type="PROSITE" id="PS52035"/>
    </source>
</evidence>